<dbReference type="Proteomes" id="UP000199476">
    <property type="component" value="Unassembled WGS sequence"/>
</dbReference>
<keyword evidence="5" id="KW-1185">Reference proteome</keyword>
<keyword evidence="3" id="KW-0472">Membrane</keyword>
<dbReference type="PANTHER" id="PTHR34703">
    <property type="entry name" value="ANTIPORTER SUBUNIT MNHG2-RELATED"/>
    <property type="match status" value="1"/>
</dbReference>
<dbReference type="EMBL" id="FNGO01000005">
    <property type="protein sequence ID" value="SDL48927.1"/>
    <property type="molecule type" value="Genomic_DNA"/>
</dbReference>
<name>A0A1G9KH94_9FIRM</name>
<comment type="subcellular location">
    <subcellularLocation>
        <location evidence="1">Membrane</location>
        <topology evidence="1">Multi-pass membrane protein</topology>
    </subcellularLocation>
</comment>
<protein>
    <submittedName>
        <fullName evidence="4">Monovalent cation/proton antiporter, MnhG/PhaG subunit</fullName>
    </submittedName>
</protein>
<reference evidence="4 5" key="1">
    <citation type="submission" date="2016-10" db="EMBL/GenBank/DDBJ databases">
        <authorList>
            <person name="de Groot N.N."/>
        </authorList>
    </citation>
    <scope>NUCLEOTIDE SEQUENCE [LARGE SCALE GENOMIC DNA]</scope>
    <source>
        <strain evidence="4 5">SLAS-1</strain>
    </source>
</reference>
<dbReference type="AlphaFoldDB" id="A0A1G9KH94"/>
<evidence type="ECO:0000256" key="1">
    <source>
        <dbReference type="ARBA" id="ARBA00004141"/>
    </source>
</evidence>
<dbReference type="PANTHER" id="PTHR34703:SF1">
    <property type="entry name" value="ANTIPORTER SUBUNIT MNHG2-RELATED"/>
    <property type="match status" value="1"/>
</dbReference>
<comment type="similarity">
    <text evidence="2">Belongs to the CPA3 antiporters (TC 2.A.63) subunit G family.</text>
</comment>
<feature type="transmembrane region" description="Helical" evidence="3">
    <location>
        <begin position="32"/>
        <end position="50"/>
    </location>
</feature>
<dbReference type="InterPro" id="IPR005133">
    <property type="entry name" value="PhaG_MnhG_YufB"/>
</dbReference>
<dbReference type="STRING" id="321763.SAMN04488692_10515"/>
<dbReference type="GO" id="GO:0015385">
    <property type="term" value="F:sodium:proton antiporter activity"/>
    <property type="evidence" value="ECO:0007669"/>
    <property type="project" value="TreeGrafter"/>
</dbReference>
<evidence type="ECO:0000313" key="4">
    <source>
        <dbReference type="EMBL" id="SDL48927.1"/>
    </source>
</evidence>
<evidence type="ECO:0000313" key="5">
    <source>
        <dbReference type="Proteomes" id="UP000199476"/>
    </source>
</evidence>
<sequence>MHASSKCLVGGGVSLLLAFIFKEGYSPVTFRLIVLIIFLLITNPVVSHALTKSAYQIGVIPDNIIVDDLSERGNHNE</sequence>
<keyword evidence="3" id="KW-1133">Transmembrane helix</keyword>
<proteinExistence type="inferred from homology"/>
<accession>A0A1G9KH94</accession>
<dbReference type="Pfam" id="PF03334">
    <property type="entry name" value="PhaG_MnhG_YufB"/>
    <property type="match status" value="1"/>
</dbReference>
<organism evidence="4 5">
    <name type="scientific">Halarsenatibacter silvermanii</name>
    <dbReference type="NCBI Taxonomy" id="321763"/>
    <lineage>
        <taxon>Bacteria</taxon>
        <taxon>Bacillati</taxon>
        <taxon>Bacillota</taxon>
        <taxon>Clostridia</taxon>
        <taxon>Halanaerobiales</taxon>
        <taxon>Halarsenatibacteraceae</taxon>
        <taxon>Halarsenatibacter</taxon>
    </lineage>
</organism>
<evidence type="ECO:0000256" key="3">
    <source>
        <dbReference type="SAM" id="Phobius"/>
    </source>
</evidence>
<keyword evidence="3" id="KW-0812">Transmembrane</keyword>
<gene>
    <name evidence="4" type="ORF">SAMN04488692_10515</name>
</gene>
<evidence type="ECO:0000256" key="2">
    <source>
        <dbReference type="ARBA" id="ARBA00008404"/>
    </source>
</evidence>